<evidence type="ECO:0000313" key="1">
    <source>
        <dbReference type="EMBL" id="KJE75302.1"/>
    </source>
</evidence>
<gene>
    <name evidence="1" type="ORF">FEAC_29630</name>
</gene>
<organism evidence="1 2">
    <name type="scientific">Ferrimicrobium acidiphilum DSM 19497</name>
    <dbReference type="NCBI Taxonomy" id="1121877"/>
    <lineage>
        <taxon>Bacteria</taxon>
        <taxon>Bacillati</taxon>
        <taxon>Actinomycetota</taxon>
        <taxon>Acidimicrobiia</taxon>
        <taxon>Acidimicrobiales</taxon>
        <taxon>Acidimicrobiaceae</taxon>
        <taxon>Ferrimicrobium</taxon>
    </lineage>
</organism>
<keyword evidence="2" id="KW-1185">Reference proteome</keyword>
<name>A0A0D8FST8_9ACTN</name>
<protein>
    <submittedName>
        <fullName evidence="1">Uncharacterized protein</fullName>
    </submittedName>
</protein>
<sequence length="158" mass="16559">MLCVRARHDESSQSVISRCYTENHSVSVGSQQGLTCLQAWEDPNGVHASSTPGTSALKVSDGDRFVTVWTHPAGSNPSAEHIAIRTSANAEVAALTARTLIHDLNASGTGLRAWSTRTLASPIGRLATAIRVKLASARGFEGKATPGTGDNTHIVTLS</sequence>
<accession>A0A0D8FST8</accession>
<proteinExistence type="predicted"/>
<comment type="caution">
    <text evidence="1">The sequence shown here is derived from an EMBL/GenBank/DDBJ whole genome shotgun (WGS) entry which is preliminary data.</text>
</comment>
<dbReference type="Proteomes" id="UP000032336">
    <property type="component" value="Unassembled WGS sequence"/>
</dbReference>
<dbReference type="STRING" id="1121877.FEAC_29630"/>
<dbReference type="EMBL" id="JXUW01000050">
    <property type="protein sequence ID" value="KJE75302.1"/>
    <property type="molecule type" value="Genomic_DNA"/>
</dbReference>
<reference evidence="1 2" key="1">
    <citation type="submission" date="2015-01" db="EMBL/GenBank/DDBJ databases">
        <title>Draft genome of the acidophilic iron oxidizer Ferrimicrobium acidiphilum strain T23.</title>
        <authorList>
            <person name="Poehlein A."/>
            <person name="Eisen S."/>
            <person name="Schloemann M."/>
            <person name="Johnson B.D."/>
            <person name="Daniel R."/>
            <person name="Muehling M."/>
        </authorList>
    </citation>
    <scope>NUCLEOTIDE SEQUENCE [LARGE SCALE GENOMIC DNA]</scope>
    <source>
        <strain evidence="1 2">T23</strain>
    </source>
</reference>
<evidence type="ECO:0000313" key="2">
    <source>
        <dbReference type="Proteomes" id="UP000032336"/>
    </source>
</evidence>
<dbReference type="AlphaFoldDB" id="A0A0D8FST8"/>